<dbReference type="GeneID" id="111466215"/>
<feature type="signal peptide" evidence="3">
    <location>
        <begin position="1"/>
        <end position="30"/>
    </location>
</feature>
<dbReference type="OrthoDB" id="958254at2759"/>
<organism evidence="4 5">
    <name type="scientific">Cucurbita maxima</name>
    <name type="common">Pumpkin</name>
    <name type="synonym">Winter squash</name>
    <dbReference type="NCBI Taxonomy" id="3661"/>
    <lineage>
        <taxon>Eukaryota</taxon>
        <taxon>Viridiplantae</taxon>
        <taxon>Streptophyta</taxon>
        <taxon>Embryophyta</taxon>
        <taxon>Tracheophyta</taxon>
        <taxon>Spermatophyta</taxon>
        <taxon>Magnoliopsida</taxon>
        <taxon>eudicotyledons</taxon>
        <taxon>Gunneridae</taxon>
        <taxon>Pentapetalae</taxon>
        <taxon>rosids</taxon>
        <taxon>fabids</taxon>
        <taxon>Cucurbitales</taxon>
        <taxon>Cucurbitaceae</taxon>
        <taxon>Cucurbiteae</taxon>
        <taxon>Cucurbita</taxon>
    </lineage>
</organism>
<sequence>MGRLSRWDAPAVTALLMLLLLLSPSPSASGKVTVSVYYEALCPFCANFIVYHLVKLFENGLITAVNLRMIPWGNAWIQPDGAFSCQHGPDECMLNAIEACTISIYPDTEKHFRFIHCVEGFTVQNRHNEWTKCFDIAQLSAIPIDCYRNGHGKLVMLLSSSPSSLCFLTLIMEAIEMQLEQSYAYETTQLNPPHRFVPWVIVNDKPLQEDYQNFMAYVCKAYNGSPAPDACRSIMLDDRHYLESANGGSQVCYVTSPRNTTS</sequence>
<evidence type="ECO:0000256" key="1">
    <source>
        <dbReference type="ARBA" id="ARBA00005679"/>
    </source>
</evidence>
<evidence type="ECO:0000313" key="5">
    <source>
        <dbReference type="RefSeq" id="XP_022966572.1"/>
    </source>
</evidence>
<evidence type="ECO:0000256" key="3">
    <source>
        <dbReference type="SAM" id="SignalP"/>
    </source>
</evidence>
<comment type="similarity">
    <text evidence="1">Belongs to the GILT family.</text>
</comment>
<dbReference type="GO" id="GO:0016671">
    <property type="term" value="F:oxidoreductase activity, acting on a sulfur group of donors, disulfide as acceptor"/>
    <property type="evidence" value="ECO:0007669"/>
    <property type="project" value="InterPro"/>
</dbReference>
<dbReference type="KEGG" id="cmax:111466215"/>
<dbReference type="AlphaFoldDB" id="A0A6J1HNC5"/>
<protein>
    <submittedName>
        <fullName evidence="5">Gamma-interferon-inducible lysosomal thiol reductase isoform X1</fullName>
    </submittedName>
</protein>
<name>A0A6J1HNC5_CUCMA</name>
<keyword evidence="4" id="KW-1185">Reference proteome</keyword>
<evidence type="ECO:0000313" key="4">
    <source>
        <dbReference type="Proteomes" id="UP000504608"/>
    </source>
</evidence>
<accession>A0A6J1HNC5</accession>
<dbReference type="RefSeq" id="XP_022966572.1">
    <property type="nucleotide sequence ID" value="XM_023110804.1"/>
</dbReference>
<dbReference type="InterPro" id="IPR004911">
    <property type="entry name" value="Interferon-induced_GILT"/>
</dbReference>
<keyword evidence="3" id="KW-0732">Signal</keyword>
<evidence type="ECO:0000256" key="2">
    <source>
        <dbReference type="ARBA" id="ARBA00023180"/>
    </source>
</evidence>
<reference evidence="5" key="1">
    <citation type="submission" date="2025-08" db="UniProtKB">
        <authorList>
            <consortium name="RefSeq"/>
        </authorList>
    </citation>
    <scope>IDENTIFICATION</scope>
    <source>
        <tissue evidence="5">Young leaves</tissue>
    </source>
</reference>
<dbReference type="Proteomes" id="UP000504608">
    <property type="component" value="Unplaced"/>
</dbReference>
<keyword evidence="2" id="KW-0325">Glycoprotein</keyword>
<dbReference type="Pfam" id="PF03227">
    <property type="entry name" value="GILT"/>
    <property type="match status" value="1"/>
</dbReference>
<dbReference type="PANTHER" id="PTHR13234:SF48">
    <property type="entry name" value="GAMMA INTERFERON RESPONSIVE LYSOSOMAL THIOL (GILT) REDUCTASE FAMILY PROTEIN"/>
    <property type="match status" value="1"/>
</dbReference>
<feature type="chain" id="PRO_5026778950" evidence="3">
    <location>
        <begin position="31"/>
        <end position="262"/>
    </location>
</feature>
<dbReference type="PANTHER" id="PTHR13234">
    <property type="entry name" value="GAMMA-INTERFERON INDUCIBLE LYSOSOMAL THIOL REDUCTASE GILT"/>
    <property type="match status" value="1"/>
</dbReference>
<gene>
    <name evidence="5" type="primary">LOC111466215</name>
</gene>
<proteinExistence type="inferred from homology"/>